<reference evidence="1" key="1">
    <citation type="submission" date="2014-09" db="EMBL/GenBank/DDBJ databases">
        <authorList>
            <person name="Magalhaes I.L.F."/>
            <person name="Oliveira U."/>
            <person name="Santos F.R."/>
            <person name="Vidigal T.H.D.A."/>
            <person name="Brescovit A.D."/>
            <person name="Santos A.J."/>
        </authorList>
    </citation>
    <scope>NUCLEOTIDE SEQUENCE</scope>
    <source>
        <tissue evidence="1">Shoot tissue taken approximately 20 cm above the soil surface</tissue>
    </source>
</reference>
<reference evidence="1" key="2">
    <citation type="journal article" date="2015" name="Data Brief">
        <title>Shoot transcriptome of the giant reed, Arundo donax.</title>
        <authorList>
            <person name="Barrero R.A."/>
            <person name="Guerrero F.D."/>
            <person name="Moolhuijzen P."/>
            <person name="Goolsby J.A."/>
            <person name="Tidwell J."/>
            <person name="Bellgard S.E."/>
            <person name="Bellgard M.I."/>
        </authorList>
    </citation>
    <scope>NUCLEOTIDE SEQUENCE</scope>
    <source>
        <tissue evidence="1">Shoot tissue taken approximately 20 cm above the soil surface</tissue>
    </source>
</reference>
<evidence type="ECO:0000313" key="1">
    <source>
        <dbReference type="EMBL" id="JAD95658.1"/>
    </source>
</evidence>
<protein>
    <submittedName>
        <fullName evidence="1">Uncharacterized protein</fullName>
    </submittedName>
</protein>
<accession>A0A0A9E9H1</accession>
<dbReference type="AlphaFoldDB" id="A0A0A9E9H1"/>
<name>A0A0A9E9H1_ARUDO</name>
<organism evidence="1">
    <name type="scientific">Arundo donax</name>
    <name type="common">Giant reed</name>
    <name type="synonym">Donax arundinaceus</name>
    <dbReference type="NCBI Taxonomy" id="35708"/>
    <lineage>
        <taxon>Eukaryota</taxon>
        <taxon>Viridiplantae</taxon>
        <taxon>Streptophyta</taxon>
        <taxon>Embryophyta</taxon>
        <taxon>Tracheophyta</taxon>
        <taxon>Spermatophyta</taxon>
        <taxon>Magnoliopsida</taxon>
        <taxon>Liliopsida</taxon>
        <taxon>Poales</taxon>
        <taxon>Poaceae</taxon>
        <taxon>PACMAD clade</taxon>
        <taxon>Arundinoideae</taxon>
        <taxon>Arundineae</taxon>
        <taxon>Arundo</taxon>
    </lineage>
</organism>
<proteinExistence type="predicted"/>
<sequence>MSFASQREKASSAITNTSSASLYISFFIRVLAF</sequence>
<dbReference type="EMBL" id="GBRH01202237">
    <property type="protein sequence ID" value="JAD95658.1"/>
    <property type="molecule type" value="Transcribed_RNA"/>
</dbReference>